<gene>
    <name evidence="2" type="ORF">GGR03_004531</name>
</gene>
<proteinExistence type="predicted"/>
<dbReference type="AlphaFoldDB" id="A0A7W6MRU4"/>
<comment type="caution">
    <text evidence="2">The sequence shown here is derived from an EMBL/GenBank/DDBJ whole genome shotgun (WGS) entry which is preliminary data.</text>
</comment>
<accession>A0A7W6MRU4</accession>
<evidence type="ECO:0000256" key="1">
    <source>
        <dbReference type="SAM" id="MobiDB-lite"/>
    </source>
</evidence>
<evidence type="ECO:0000313" key="3">
    <source>
        <dbReference type="Proteomes" id="UP000588647"/>
    </source>
</evidence>
<keyword evidence="3" id="KW-1185">Reference proteome</keyword>
<feature type="region of interest" description="Disordered" evidence="1">
    <location>
        <begin position="41"/>
        <end position="61"/>
    </location>
</feature>
<reference evidence="2 3" key="1">
    <citation type="submission" date="2020-08" db="EMBL/GenBank/DDBJ databases">
        <title>Genomic Encyclopedia of Type Strains, Phase IV (KMG-IV): sequencing the most valuable type-strain genomes for metagenomic binning, comparative biology and taxonomic classification.</title>
        <authorList>
            <person name="Goeker M."/>
        </authorList>
    </citation>
    <scope>NUCLEOTIDE SEQUENCE [LARGE SCALE GENOMIC DNA]</scope>
    <source>
        <strain evidence="2 3">DSM 103570</strain>
    </source>
</reference>
<name>A0A7W6MRU4_9HYPH</name>
<feature type="compositionally biased region" description="Basic and acidic residues" evidence="1">
    <location>
        <begin position="50"/>
        <end position="61"/>
    </location>
</feature>
<organism evidence="2 3">
    <name type="scientific">Aurantimonas endophytica</name>
    <dbReference type="NCBI Taxonomy" id="1522175"/>
    <lineage>
        <taxon>Bacteria</taxon>
        <taxon>Pseudomonadati</taxon>
        <taxon>Pseudomonadota</taxon>
        <taxon>Alphaproteobacteria</taxon>
        <taxon>Hyphomicrobiales</taxon>
        <taxon>Aurantimonadaceae</taxon>
        <taxon>Aurantimonas</taxon>
    </lineage>
</organism>
<dbReference type="Proteomes" id="UP000588647">
    <property type="component" value="Unassembled WGS sequence"/>
</dbReference>
<protein>
    <submittedName>
        <fullName evidence="2">Uncharacterized protein</fullName>
    </submittedName>
</protein>
<sequence>MSNDDDRQLAGEIEAALRALGIVNSRCGPGRLVEPLVRELRSGETMAGKADPEQREADTGP</sequence>
<dbReference type="RefSeq" id="WP_183210986.1">
    <property type="nucleotide sequence ID" value="NZ_JAAAMM010000006.1"/>
</dbReference>
<evidence type="ECO:0000313" key="2">
    <source>
        <dbReference type="EMBL" id="MBB4005432.1"/>
    </source>
</evidence>
<dbReference type="EMBL" id="JACIEM010000006">
    <property type="protein sequence ID" value="MBB4005432.1"/>
    <property type="molecule type" value="Genomic_DNA"/>
</dbReference>